<name>A0A934VN79_9BACT</name>
<comment type="caution">
    <text evidence="3">The sequence shown here is derived from an EMBL/GenBank/DDBJ whole genome shotgun (WGS) entry which is preliminary data.</text>
</comment>
<keyword evidence="1" id="KW-0624">Polysaccharide degradation</keyword>
<keyword evidence="2" id="KW-0119">Carbohydrate metabolism</keyword>
<dbReference type="Gene3D" id="2.115.10.20">
    <property type="entry name" value="Glycosyl hydrolase domain, family 43"/>
    <property type="match status" value="1"/>
</dbReference>
<dbReference type="PANTHER" id="PTHR43772:SF2">
    <property type="entry name" value="PUTATIVE (AFU_ORTHOLOGUE AFUA_2G04480)-RELATED"/>
    <property type="match status" value="1"/>
</dbReference>
<dbReference type="PANTHER" id="PTHR43772">
    <property type="entry name" value="ENDO-1,4-BETA-XYLANASE"/>
    <property type="match status" value="1"/>
</dbReference>
<dbReference type="AlphaFoldDB" id="A0A934VN79"/>
<gene>
    <name evidence="3" type="ORF">JIN87_03645</name>
</gene>
<protein>
    <recommendedName>
        <fullName evidence="5">Glycoside hydrolase</fullName>
    </recommendedName>
</protein>
<proteinExistence type="predicted"/>
<accession>A0A934VN79</accession>
<evidence type="ECO:0000256" key="1">
    <source>
        <dbReference type="ARBA" id="ARBA00022651"/>
    </source>
</evidence>
<dbReference type="InterPro" id="IPR023296">
    <property type="entry name" value="Glyco_hydro_beta-prop_sf"/>
</dbReference>
<dbReference type="GO" id="GO:0045493">
    <property type="term" value="P:xylan catabolic process"/>
    <property type="evidence" value="ECO:0007669"/>
    <property type="project" value="UniProtKB-KW"/>
</dbReference>
<dbReference type="RefSeq" id="WP_200354163.1">
    <property type="nucleotide sequence ID" value="NZ_JAENIL010000005.1"/>
</dbReference>
<reference evidence="3" key="1">
    <citation type="submission" date="2021-01" db="EMBL/GenBank/DDBJ databases">
        <title>Modified the classification status of verrucomicrobia.</title>
        <authorList>
            <person name="Feng X."/>
        </authorList>
    </citation>
    <scope>NUCLEOTIDE SEQUENCE</scope>
    <source>
        <strain evidence="3">KCTC 13126</strain>
    </source>
</reference>
<keyword evidence="1" id="KW-0858">Xylan degradation</keyword>
<dbReference type="EMBL" id="JAENIL010000005">
    <property type="protein sequence ID" value="MBK1875947.1"/>
    <property type="molecule type" value="Genomic_DNA"/>
</dbReference>
<organism evidence="3 4">
    <name type="scientific">Pelagicoccus mobilis</name>
    <dbReference type="NCBI Taxonomy" id="415221"/>
    <lineage>
        <taxon>Bacteria</taxon>
        <taxon>Pseudomonadati</taxon>
        <taxon>Verrucomicrobiota</taxon>
        <taxon>Opitutia</taxon>
        <taxon>Puniceicoccales</taxon>
        <taxon>Pelagicoccaceae</taxon>
        <taxon>Pelagicoccus</taxon>
    </lineage>
</organism>
<evidence type="ECO:0000313" key="4">
    <source>
        <dbReference type="Proteomes" id="UP000617628"/>
    </source>
</evidence>
<evidence type="ECO:0000256" key="2">
    <source>
        <dbReference type="ARBA" id="ARBA00023277"/>
    </source>
</evidence>
<sequence>MDTKPVVKLSDFPWDIPQSKPDRPLSGSMERLYENYATPRPEDNELFTSFKYTKLKGFDYRDADGTLTRRDPSKIIFENGKYYVWYTKRDTVCPPRGAANCTDEIPSTDWDLAEVWYATSEDGFTWEEQGCAVPRPAKPQVGWRSVATPDILKWKGKFYLYYQAFEEASGTKGDNCPVAVSYSDSPDGPWTRAEGVTVENGEPGTWDQYSIHGPAPLVYNGKIYLYYKAAFGDRPDYLVGLGLVTADDPLGPFEKHPLNPIMNSGHETTFFPFREGIAALAIRNGNEANTIQYSPDGVNFDIAAVSTLFPTAAKPYAPDAFLDTGDGRGFEWGLCHFTNGGSPGKKYGFLARFDCSLSRDEENPQMKNTQVNIKPEVYFQQGLTDEQRKARGEKG</sequence>
<dbReference type="Proteomes" id="UP000617628">
    <property type="component" value="Unassembled WGS sequence"/>
</dbReference>
<dbReference type="CDD" id="cd08992">
    <property type="entry name" value="GH117"/>
    <property type="match status" value="1"/>
</dbReference>
<dbReference type="InterPro" id="IPR052176">
    <property type="entry name" value="Glycosyl_Hydrlase_43_Enz"/>
</dbReference>
<keyword evidence="4" id="KW-1185">Reference proteome</keyword>
<dbReference type="SUPFAM" id="SSF75005">
    <property type="entry name" value="Arabinanase/levansucrase/invertase"/>
    <property type="match status" value="1"/>
</dbReference>
<evidence type="ECO:0000313" key="3">
    <source>
        <dbReference type="EMBL" id="MBK1875947.1"/>
    </source>
</evidence>
<evidence type="ECO:0008006" key="5">
    <source>
        <dbReference type="Google" id="ProtNLM"/>
    </source>
</evidence>